<organism evidence="1 2">
    <name type="scientific">Plakobranchus ocellatus</name>
    <dbReference type="NCBI Taxonomy" id="259542"/>
    <lineage>
        <taxon>Eukaryota</taxon>
        <taxon>Metazoa</taxon>
        <taxon>Spiralia</taxon>
        <taxon>Lophotrochozoa</taxon>
        <taxon>Mollusca</taxon>
        <taxon>Gastropoda</taxon>
        <taxon>Heterobranchia</taxon>
        <taxon>Euthyneura</taxon>
        <taxon>Panpulmonata</taxon>
        <taxon>Sacoglossa</taxon>
        <taxon>Placobranchoidea</taxon>
        <taxon>Plakobranchidae</taxon>
        <taxon>Plakobranchus</taxon>
    </lineage>
</organism>
<dbReference type="Proteomes" id="UP000735302">
    <property type="component" value="Unassembled WGS sequence"/>
</dbReference>
<comment type="caution">
    <text evidence="1">The sequence shown here is derived from an EMBL/GenBank/DDBJ whole genome shotgun (WGS) entry which is preliminary data.</text>
</comment>
<protein>
    <submittedName>
        <fullName evidence="1">Uncharacterized protein</fullName>
    </submittedName>
</protein>
<gene>
    <name evidence="1" type="ORF">PoB_003815300</name>
</gene>
<name>A0AAV4AWE9_9GAST</name>
<accession>A0AAV4AWE9</accession>
<dbReference type="AlphaFoldDB" id="A0AAV4AWE9"/>
<evidence type="ECO:0000313" key="2">
    <source>
        <dbReference type="Proteomes" id="UP000735302"/>
    </source>
</evidence>
<reference evidence="1 2" key="1">
    <citation type="journal article" date="2021" name="Elife">
        <title>Chloroplast acquisition without the gene transfer in kleptoplastic sea slugs, Plakobranchus ocellatus.</title>
        <authorList>
            <person name="Maeda T."/>
            <person name="Takahashi S."/>
            <person name="Yoshida T."/>
            <person name="Shimamura S."/>
            <person name="Takaki Y."/>
            <person name="Nagai Y."/>
            <person name="Toyoda A."/>
            <person name="Suzuki Y."/>
            <person name="Arimoto A."/>
            <person name="Ishii H."/>
            <person name="Satoh N."/>
            <person name="Nishiyama T."/>
            <person name="Hasebe M."/>
            <person name="Maruyama T."/>
            <person name="Minagawa J."/>
            <person name="Obokata J."/>
            <person name="Shigenobu S."/>
        </authorList>
    </citation>
    <scope>NUCLEOTIDE SEQUENCE [LARGE SCALE GENOMIC DNA]</scope>
</reference>
<evidence type="ECO:0000313" key="1">
    <source>
        <dbReference type="EMBL" id="GFO11648.1"/>
    </source>
</evidence>
<dbReference type="EMBL" id="BLXT01004325">
    <property type="protein sequence ID" value="GFO11648.1"/>
    <property type="molecule type" value="Genomic_DNA"/>
</dbReference>
<keyword evidence="2" id="KW-1185">Reference proteome</keyword>
<sequence>MFSVFEHVGSPQKLNLIRPRSGRFELRIRDRMIPAGFRAGSPPFVPPVRSTFIQAREPCVLGPLQGMNARWRTSQDKKGASRYIRSLNRIKFLKLVANIIVL</sequence>
<proteinExistence type="predicted"/>